<dbReference type="Gene3D" id="3.40.50.300">
    <property type="entry name" value="P-loop containing nucleotide triphosphate hydrolases"/>
    <property type="match status" value="1"/>
</dbReference>
<feature type="non-terminal residue" evidence="1">
    <location>
        <position position="1"/>
    </location>
</feature>
<gene>
    <name evidence="1" type="ORF">OFUS_LOCUS15070</name>
</gene>
<dbReference type="AlphaFoldDB" id="A0A8S4P621"/>
<protein>
    <submittedName>
        <fullName evidence="1">Uncharacterized protein</fullName>
    </submittedName>
</protein>
<evidence type="ECO:0000313" key="1">
    <source>
        <dbReference type="EMBL" id="CAH1789766.1"/>
    </source>
</evidence>
<sequence length="102" mass="11727">IIEVEKVNRIVRQIRDDYGEDCDFVKQFDILIQSYSEDKVISEEGVQVCNGIFDDRIGKLWGINKIIAENPEILEVPIKTPLFVTGNIRTGSTYMHRLLSLD</sequence>
<reference evidence="1" key="1">
    <citation type="submission" date="2022-03" db="EMBL/GenBank/DDBJ databases">
        <authorList>
            <person name="Martin C."/>
        </authorList>
    </citation>
    <scope>NUCLEOTIDE SEQUENCE</scope>
</reference>
<comment type="caution">
    <text evidence="1">The sequence shown here is derived from an EMBL/GenBank/DDBJ whole genome shotgun (WGS) entry which is preliminary data.</text>
</comment>
<accession>A0A8S4P621</accession>
<dbReference type="InterPro" id="IPR027417">
    <property type="entry name" value="P-loop_NTPase"/>
</dbReference>
<dbReference type="OrthoDB" id="188344at2759"/>
<name>A0A8S4P621_OWEFU</name>
<organism evidence="1 2">
    <name type="scientific">Owenia fusiformis</name>
    <name type="common">Polychaete worm</name>
    <dbReference type="NCBI Taxonomy" id="6347"/>
    <lineage>
        <taxon>Eukaryota</taxon>
        <taxon>Metazoa</taxon>
        <taxon>Spiralia</taxon>
        <taxon>Lophotrochozoa</taxon>
        <taxon>Annelida</taxon>
        <taxon>Polychaeta</taxon>
        <taxon>Sedentaria</taxon>
        <taxon>Canalipalpata</taxon>
        <taxon>Sabellida</taxon>
        <taxon>Oweniida</taxon>
        <taxon>Oweniidae</taxon>
        <taxon>Owenia</taxon>
    </lineage>
</organism>
<keyword evidence="2" id="KW-1185">Reference proteome</keyword>
<dbReference type="EMBL" id="CAIIXF020000007">
    <property type="protein sequence ID" value="CAH1789766.1"/>
    <property type="molecule type" value="Genomic_DNA"/>
</dbReference>
<dbReference type="Proteomes" id="UP000749559">
    <property type="component" value="Unassembled WGS sequence"/>
</dbReference>
<proteinExistence type="predicted"/>
<evidence type="ECO:0000313" key="2">
    <source>
        <dbReference type="Proteomes" id="UP000749559"/>
    </source>
</evidence>